<dbReference type="Proteomes" id="UP000509327">
    <property type="component" value="Chromosome"/>
</dbReference>
<evidence type="ECO:0000313" key="1">
    <source>
        <dbReference type="EMBL" id="PYE51703.1"/>
    </source>
</evidence>
<dbReference type="EMBL" id="QJSW01000002">
    <property type="protein sequence ID" value="PYE51703.1"/>
    <property type="molecule type" value="Genomic_DNA"/>
</dbReference>
<protein>
    <submittedName>
        <fullName evidence="2">Z-ring formation inhibitor MciZ</fullName>
    </submittedName>
</protein>
<evidence type="ECO:0000313" key="2">
    <source>
        <dbReference type="EMBL" id="QKS56059.1"/>
    </source>
</evidence>
<keyword evidence="4" id="KW-1185">Reference proteome</keyword>
<name>A0A2V4W8Q8_PAEBA</name>
<proteinExistence type="predicted"/>
<reference evidence="1 3" key="1">
    <citation type="submission" date="2018-06" db="EMBL/GenBank/DDBJ databases">
        <title>Genomic Encyclopedia of Type Strains, Phase III (KMG-III): the genomes of soil and plant-associated and newly described type strains.</title>
        <authorList>
            <person name="Whitman W."/>
        </authorList>
    </citation>
    <scope>NUCLEOTIDE SEQUENCE [LARGE SCALE GENOMIC DNA]</scope>
    <source>
        <strain evidence="1 3">CECT 7022</strain>
    </source>
</reference>
<dbReference type="RefSeq" id="WP_110895222.1">
    <property type="nucleotide sequence ID" value="NZ_CP054614.1"/>
</dbReference>
<sequence>MKSYLTPQSAHVVGQARQVQLIIRQWVREWGPDTKLSEMLAGRKA</sequence>
<dbReference type="AlphaFoldDB" id="A0A2V4W8Q8"/>
<organism evidence="1 3">
    <name type="scientific">Paenibacillus barcinonensis</name>
    <dbReference type="NCBI Taxonomy" id="198119"/>
    <lineage>
        <taxon>Bacteria</taxon>
        <taxon>Bacillati</taxon>
        <taxon>Bacillota</taxon>
        <taxon>Bacilli</taxon>
        <taxon>Bacillales</taxon>
        <taxon>Paenibacillaceae</taxon>
        <taxon>Paenibacillus</taxon>
    </lineage>
</organism>
<gene>
    <name evidence="1" type="ORF">DFQ00_102499</name>
    <name evidence="2" type="ORF">HUB98_06680</name>
</gene>
<reference evidence="2 4" key="2">
    <citation type="submission" date="2020-06" db="EMBL/GenBank/DDBJ databases">
        <title>Complete genome of Paenibacillus barcinonensis KACC11450.</title>
        <authorList>
            <person name="Kim M."/>
            <person name="Park Y.-J."/>
            <person name="Shin J.-H."/>
        </authorList>
    </citation>
    <scope>NUCLEOTIDE SEQUENCE [LARGE SCALE GENOMIC DNA]</scope>
    <source>
        <strain evidence="2 4">KACC11450</strain>
    </source>
</reference>
<dbReference type="EMBL" id="CP054614">
    <property type="protein sequence ID" value="QKS56059.1"/>
    <property type="molecule type" value="Genomic_DNA"/>
</dbReference>
<dbReference type="Proteomes" id="UP000247790">
    <property type="component" value="Unassembled WGS sequence"/>
</dbReference>
<evidence type="ECO:0000313" key="3">
    <source>
        <dbReference type="Proteomes" id="UP000247790"/>
    </source>
</evidence>
<dbReference type="OrthoDB" id="2631758at2"/>
<evidence type="ECO:0000313" key="4">
    <source>
        <dbReference type="Proteomes" id="UP000509327"/>
    </source>
</evidence>
<accession>A0A2V4W8Q8</accession>